<dbReference type="RefSeq" id="WP_386102255.1">
    <property type="nucleotide sequence ID" value="NZ_JBHSAT010000023.1"/>
</dbReference>
<evidence type="ECO:0000256" key="1">
    <source>
        <dbReference type="SAM" id="MobiDB-lite"/>
    </source>
</evidence>
<evidence type="ECO:0000256" key="2">
    <source>
        <dbReference type="SAM" id="SignalP"/>
    </source>
</evidence>
<keyword evidence="4" id="KW-1185">Reference proteome</keyword>
<dbReference type="Pfam" id="PF13585">
    <property type="entry name" value="CHU_C"/>
    <property type="match status" value="1"/>
</dbReference>
<proteinExistence type="predicted"/>
<protein>
    <submittedName>
        <fullName evidence="3">T9SS type B sorting domain-containing protein</fullName>
    </submittedName>
</protein>
<feature type="signal peptide" evidence="2">
    <location>
        <begin position="1"/>
        <end position="21"/>
    </location>
</feature>
<evidence type="ECO:0000313" key="3">
    <source>
        <dbReference type="EMBL" id="MFC3878252.1"/>
    </source>
</evidence>
<dbReference type="EMBL" id="JBHSAT010000023">
    <property type="protein sequence ID" value="MFC3878252.1"/>
    <property type="molecule type" value="Genomic_DNA"/>
</dbReference>
<gene>
    <name evidence="3" type="ORF">ACFOSX_13515</name>
</gene>
<accession>A0ABV8AJL4</accession>
<feature type="chain" id="PRO_5046202134" evidence="2">
    <location>
        <begin position="22"/>
        <end position="810"/>
    </location>
</feature>
<feature type="compositionally biased region" description="Polar residues" evidence="1">
    <location>
        <begin position="121"/>
        <end position="134"/>
    </location>
</feature>
<evidence type="ECO:0000313" key="4">
    <source>
        <dbReference type="Proteomes" id="UP001595812"/>
    </source>
</evidence>
<dbReference type="Proteomes" id="UP001595812">
    <property type="component" value="Unassembled WGS sequence"/>
</dbReference>
<sequence length="810" mass="88758">MPQLKIIPLLLFFVFTSFAFAQQPNDCAFSVTVCGNSSITIDVDGIGTQELSGSNTCQSQENNSIWFNITIATSGTLGFVLTPNSTDISEDYDFFIFGPNRSCGNIGQAIRCSTTNPQAAGQGNNLTGMNASETDPTEGPGADGNSFVSELQVTAGETYFLVIDRPIGNSPFSLEWTGTATFPDNPVNPVSQSQLNLEICDNKAPFDDGIADFDLSNLQNQIENNQSDIEVSFHENVSDANINDNVLPSVYESLSGSQSIYVRIENSTTGCFIVNQVDLSVVDSPEFNTPTDFLVCDDLADGDDTNESTTFDFNIKTAEMLAGIPSANYQISYHTSQNNAQNNDQALPLLYTVSTPNPIEIFVRIEDLDAGCVGFSSFNIEVIPVPLATDLSLFQCDEFGAQDGIAPFNLSQSGPIITDITGSISVTFYRSFAEAETQSNPLNATNYLNNQPSEIVFARVTNTDTNCFAISEISLEVSVTSANDALLQVCDADGVEDGFTEFDLSQANDQVLNNLPPNLTLSYFETLDNALLEENPLDVLYTNTEINNQIIFVRVENDNQCYGINEIELEVLDVPNVIISENVIYCLNRFPEPITLSGGVINDLPNNYFYNWSTGETTSEIQVSEAGVFTVRVSNTIGCFIDRTVTVIASNIATIEGFNVMDASQNNTVTVLVSGEGDYEFSLDNVNGPYQDSNIFDDVRPGIYTVYVRDKNNCGISEDLVSLVGFPRYFTPNGDGNHDFWQVQGISSQFQPKTIVYIFDRFGKLLAEIDPTSSGWDGTYNDNPMPTSDYWFSVKLEDGRQFSSHFTLKR</sequence>
<dbReference type="InterPro" id="IPR026341">
    <property type="entry name" value="T9SS_type_B"/>
</dbReference>
<keyword evidence="2" id="KW-0732">Signal</keyword>
<dbReference type="NCBIfam" id="TIGR04131">
    <property type="entry name" value="Bac_Flav_CTERM"/>
    <property type="match status" value="1"/>
</dbReference>
<feature type="region of interest" description="Disordered" evidence="1">
    <location>
        <begin position="121"/>
        <end position="143"/>
    </location>
</feature>
<comment type="caution">
    <text evidence="3">The sequence shown here is derived from an EMBL/GenBank/DDBJ whole genome shotgun (WGS) entry which is preliminary data.</text>
</comment>
<organism evidence="3 4">
    <name type="scientific">Winogradskyella maritima</name>
    <dbReference type="NCBI Taxonomy" id="1517766"/>
    <lineage>
        <taxon>Bacteria</taxon>
        <taxon>Pseudomonadati</taxon>
        <taxon>Bacteroidota</taxon>
        <taxon>Flavobacteriia</taxon>
        <taxon>Flavobacteriales</taxon>
        <taxon>Flavobacteriaceae</taxon>
        <taxon>Winogradskyella</taxon>
    </lineage>
</organism>
<reference evidence="4" key="1">
    <citation type="journal article" date="2019" name="Int. J. Syst. Evol. Microbiol.">
        <title>The Global Catalogue of Microorganisms (GCM) 10K type strain sequencing project: providing services to taxonomists for standard genome sequencing and annotation.</title>
        <authorList>
            <consortium name="The Broad Institute Genomics Platform"/>
            <consortium name="The Broad Institute Genome Sequencing Center for Infectious Disease"/>
            <person name="Wu L."/>
            <person name="Ma J."/>
        </authorList>
    </citation>
    <scope>NUCLEOTIDE SEQUENCE [LARGE SCALE GENOMIC DNA]</scope>
    <source>
        <strain evidence="4">CECT 8979</strain>
    </source>
</reference>
<name>A0ABV8AJL4_9FLAO</name>